<dbReference type="InterPro" id="IPR004773">
    <property type="entry name" value="K/Na_transp_Trk1/HKT1"/>
</dbReference>
<feature type="region of interest" description="Disordered" evidence="11">
    <location>
        <begin position="251"/>
        <end position="333"/>
    </location>
</feature>
<feature type="transmembrane region" description="Helical" evidence="10">
    <location>
        <begin position="85"/>
        <end position="105"/>
    </location>
</feature>
<evidence type="ECO:0000256" key="9">
    <source>
        <dbReference type="ARBA" id="ARBA00023136"/>
    </source>
</evidence>
<gene>
    <name evidence="12" type="ORF">SISSUDRAFT_1051715</name>
</gene>
<feature type="compositionally biased region" description="Basic and acidic residues" evidence="11">
    <location>
        <begin position="200"/>
        <end position="224"/>
    </location>
</feature>
<keyword evidence="7 10" id="KW-1133">Transmembrane helix</keyword>
<feature type="compositionally biased region" description="Low complexity" evidence="11">
    <location>
        <begin position="862"/>
        <end position="880"/>
    </location>
</feature>
<dbReference type="InterPro" id="IPR015958">
    <property type="entry name" value="Trk1_fungi"/>
</dbReference>
<evidence type="ECO:0000256" key="1">
    <source>
        <dbReference type="ARBA" id="ARBA00004141"/>
    </source>
</evidence>
<dbReference type="EMBL" id="KV428148">
    <property type="protein sequence ID" value="KZT35197.1"/>
    <property type="molecule type" value="Genomic_DNA"/>
</dbReference>
<feature type="transmembrane region" description="Helical" evidence="10">
    <location>
        <begin position="748"/>
        <end position="767"/>
    </location>
</feature>
<comment type="similarity">
    <text evidence="2 10">Belongs to the TrkH potassium transport family.</text>
</comment>
<evidence type="ECO:0000313" key="13">
    <source>
        <dbReference type="Proteomes" id="UP000076798"/>
    </source>
</evidence>
<dbReference type="Proteomes" id="UP000076798">
    <property type="component" value="Unassembled WGS sequence"/>
</dbReference>
<evidence type="ECO:0000256" key="11">
    <source>
        <dbReference type="SAM" id="MobiDB-lite"/>
    </source>
</evidence>
<keyword evidence="4 10" id="KW-0633">Potassium transport</keyword>
<dbReference type="InterPro" id="IPR003445">
    <property type="entry name" value="Cat_transpt"/>
</dbReference>
<feature type="compositionally biased region" description="Polar residues" evidence="11">
    <location>
        <begin position="256"/>
        <end position="272"/>
    </location>
</feature>
<evidence type="ECO:0000256" key="7">
    <source>
        <dbReference type="ARBA" id="ARBA00022989"/>
    </source>
</evidence>
<feature type="compositionally biased region" description="Polar residues" evidence="11">
    <location>
        <begin position="279"/>
        <end position="294"/>
    </location>
</feature>
<keyword evidence="3 10" id="KW-0813">Transport</keyword>
<reference evidence="12 13" key="1">
    <citation type="journal article" date="2016" name="Mol. Biol. Evol.">
        <title>Comparative Genomics of Early-Diverging Mushroom-Forming Fungi Provides Insights into the Origins of Lignocellulose Decay Capabilities.</title>
        <authorList>
            <person name="Nagy L.G."/>
            <person name="Riley R."/>
            <person name="Tritt A."/>
            <person name="Adam C."/>
            <person name="Daum C."/>
            <person name="Floudas D."/>
            <person name="Sun H."/>
            <person name="Yadav J.S."/>
            <person name="Pangilinan J."/>
            <person name="Larsson K.H."/>
            <person name="Matsuura K."/>
            <person name="Barry K."/>
            <person name="Labutti K."/>
            <person name="Kuo R."/>
            <person name="Ohm R.A."/>
            <person name="Bhattacharya S.S."/>
            <person name="Shirouzu T."/>
            <person name="Yoshinaga Y."/>
            <person name="Martin F.M."/>
            <person name="Grigoriev I.V."/>
            <person name="Hibbett D.S."/>
        </authorList>
    </citation>
    <scope>NUCLEOTIDE SEQUENCE [LARGE SCALE GENOMIC DNA]</scope>
    <source>
        <strain evidence="12 13">HHB10207 ss-3</strain>
    </source>
</reference>
<name>A0A166ACI5_9AGAM</name>
<sequence length="924" mass="103574">MDDDDEKTPPSPGVVSFLKRNLNFYRIHLIFFTITPLVCSAVLFAATGEFHISYVDALFNCVSAMTVTGLQTIDLSSLTAFQQSILFAQMLLGSPVTISWIMVYIRRSFFEYELQHLISHRQLPGHSSSVPQAGVPWHIRLMGRFHPNPRVRRARSSSPVSSSSRGKKSKKLNVDMIRRVVGDKPKLIDPMGWIAQNSDGDAKAERSAERHAAEISQPNHDRLGRAYPSAKSDLHLPSSSVRAETQAYPNRINGFPRSQTLQTTNTNPQSLQVGFAPTPSVQRPLSRSFTNTFSQDERVRTERTGTRNSISTDVAHGRRPRRPSGSSYAENSFSYPRQQFTEGLHHRMPRSATLQSQARSAASHIPHPSVVHPMRSINKDFGGFPGPPTWVSFIFKRFFPSAQRRLKRSMTIPLVTTYTNVIGPTRTNNEPSNVEKSSDAKGVPYVTFEARVGRNSAFEMLTREELEELGGVEYRALNVLLWIVGIYHIGLQVIGFVVIAPYISARRWKDDFLPPNLHRPVAPVWFALYQTTSAYTNTGSSLVDQSMVPFQTAYPMILIMVCLVLAGNTAFPIFLRFFVWMITKGVSPHSRLNETLHFLLDHPRRCFIYLFPSHQTWFLFTVLLILNCTDWFFFLVLDIGNPEIETIPVGTRIALGLLQATAVRAAGFATVSLSALAPAVKVLYVTMMYVSVYPIAMSVRSTNVYEEKSFGVYETQGPEDSDEPNPDPHGSRTAIWGKYLAWHARKQLAFDMWWLGLALFLICIVERDQIQDTSNENWFNIFQVVFEIVSAYGTVGLSLGTPNANYSFSGAFRPLSKVIVCAIMLRGRHRGLPVAIDRAVLLPSEFKQHQYSDTVMVDQNEDGSISPSVSSSSVSDSLDQSDNHAPNFPNGDQQKINYNADITRDVTRLTPPLEGSPDLEHGVC</sequence>
<dbReference type="GO" id="GO:0005886">
    <property type="term" value="C:plasma membrane"/>
    <property type="evidence" value="ECO:0007669"/>
    <property type="project" value="InterPro"/>
</dbReference>
<evidence type="ECO:0000256" key="8">
    <source>
        <dbReference type="ARBA" id="ARBA00023065"/>
    </source>
</evidence>
<dbReference type="NCBIfam" id="TIGR00934">
    <property type="entry name" value="2a38euk"/>
    <property type="match status" value="1"/>
</dbReference>
<dbReference type="PANTHER" id="PTHR31064">
    <property type="entry name" value="POTASSIUM TRANSPORT PROTEIN DDB_G0292412-RELATED"/>
    <property type="match status" value="1"/>
</dbReference>
<keyword evidence="9 10" id="KW-0472">Membrane</keyword>
<feature type="transmembrane region" description="Helical" evidence="10">
    <location>
        <begin position="479"/>
        <end position="503"/>
    </location>
</feature>
<dbReference type="GO" id="GO:0030007">
    <property type="term" value="P:intracellular potassium ion homeostasis"/>
    <property type="evidence" value="ECO:0007669"/>
    <property type="project" value="UniProtKB-UniRule"/>
</dbReference>
<keyword evidence="13" id="KW-1185">Reference proteome</keyword>
<feature type="region of interest" description="Disordered" evidence="11">
    <location>
        <begin position="148"/>
        <end position="176"/>
    </location>
</feature>
<feature type="transmembrane region" description="Helical" evidence="10">
    <location>
        <begin position="27"/>
        <end position="46"/>
    </location>
</feature>
<dbReference type="GO" id="GO:0140107">
    <property type="term" value="F:high-affinity potassium ion transmembrane transporter activity"/>
    <property type="evidence" value="ECO:0007669"/>
    <property type="project" value="TreeGrafter"/>
</dbReference>
<dbReference type="PANTHER" id="PTHR31064:SF30">
    <property type="entry name" value="HIGH-AFFINITY POTASSIUM TRANSPORT PROTEIN-RELATED"/>
    <property type="match status" value="1"/>
</dbReference>
<feature type="transmembrane region" description="Helical" evidence="10">
    <location>
        <begin position="617"/>
        <end position="637"/>
    </location>
</feature>
<keyword evidence="8 10" id="KW-0406">Ion transport</keyword>
<dbReference type="PIRSF" id="PIRSF002450">
    <property type="entry name" value="K+_transpter_TRK"/>
    <property type="match status" value="1"/>
</dbReference>
<keyword evidence="5 10" id="KW-0812">Transmembrane</keyword>
<organism evidence="12 13">
    <name type="scientific">Sistotremastrum suecicum HHB10207 ss-3</name>
    <dbReference type="NCBI Taxonomy" id="1314776"/>
    <lineage>
        <taxon>Eukaryota</taxon>
        <taxon>Fungi</taxon>
        <taxon>Dikarya</taxon>
        <taxon>Basidiomycota</taxon>
        <taxon>Agaricomycotina</taxon>
        <taxon>Agaricomycetes</taxon>
        <taxon>Sistotremastrales</taxon>
        <taxon>Sistotremastraceae</taxon>
        <taxon>Sistotremastrum</taxon>
    </lineage>
</organism>
<dbReference type="GO" id="GO:1990573">
    <property type="term" value="P:potassium ion import across plasma membrane"/>
    <property type="evidence" value="ECO:0007669"/>
    <property type="project" value="TreeGrafter"/>
</dbReference>
<comment type="caution">
    <text evidence="10">Lacks conserved residue(s) required for the propagation of feature annotation.</text>
</comment>
<feature type="region of interest" description="Disordered" evidence="11">
    <location>
        <begin position="859"/>
        <end position="897"/>
    </location>
</feature>
<dbReference type="OrthoDB" id="9999863at2759"/>
<evidence type="ECO:0000256" key="6">
    <source>
        <dbReference type="ARBA" id="ARBA00022958"/>
    </source>
</evidence>
<evidence type="ECO:0000313" key="12">
    <source>
        <dbReference type="EMBL" id="KZT35197.1"/>
    </source>
</evidence>
<evidence type="ECO:0000256" key="10">
    <source>
        <dbReference type="PIRNR" id="PIRNR002450"/>
    </source>
</evidence>
<dbReference type="InterPro" id="IPR051143">
    <property type="entry name" value="TrkH_K-transport"/>
</dbReference>
<protein>
    <recommendedName>
        <fullName evidence="10">Potassium transport protein</fullName>
    </recommendedName>
</protein>
<dbReference type="STRING" id="1314776.A0A166ACI5"/>
<feature type="transmembrane region" description="Helical" evidence="10">
    <location>
        <begin position="557"/>
        <end position="582"/>
    </location>
</feature>
<proteinExistence type="inferred from homology"/>
<evidence type="ECO:0000256" key="5">
    <source>
        <dbReference type="ARBA" id="ARBA00022692"/>
    </source>
</evidence>
<accession>A0A166ACI5</accession>
<evidence type="ECO:0000256" key="4">
    <source>
        <dbReference type="ARBA" id="ARBA00022538"/>
    </source>
</evidence>
<dbReference type="AlphaFoldDB" id="A0A166ACI5"/>
<dbReference type="Pfam" id="PF02386">
    <property type="entry name" value="TrkH"/>
    <property type="match status" value="1"/>
</dbReference>
<keyword evidence="6 10" id="KW-0630">Potassium</keyword>
<evidence type="ECO:0000256" key="2">
    <source>
        <dbReference type="ARBA" id="ARBA00009137"/>
    </source>
</evidence>
<evidence type="ECO:0000256" key="3">
    <source>
        <dbReference type="ARBA" id="ARBA00022448"/>
    </source>
</evidence>
<feature type="region of interest" description="Disordered" evidence="11">
    <location>
        <begin position="191"/>
        <end position="234"/>
    </location>
</feature>
<comment type="subcellular location">
    <subcellularLocation>
        <location evidence="1">Membrane</location>
        <topology evidence="1">Multi-pass membrane protein</topology>
    </subcellularLocation>
</comment>
<feature type="compositionally biased region" description="Basic and acidic residues" evidence="11">
    <location>
        <begin position="295"/>
        <end position="305"/>
    </location>
</feature>